<protein>
    <submittedName>
        <fullName evidence="1">Uncharacterized protein</fullName>
    </submittedName>
</protein>
<dbReference type="EMBL" id="MN740602">
    <property type="protein sequence ID" value="QHS78715.1"/>
    <property type="molecule type" value="Genomic_DNA"/>
</dbReference>
<accession>A0A6C0AH73</accession>
<proteinExistence type="predicted"/>
<reference evidence="1" key="1">
    <citation type="journal article" date="2020" name="Nature">
        <title>Giant virus diversity and host interactions through global metagenomics.</title>
        <authorList>
            <person name="Schulz F."/>
            <person name="Roux S."/>
            <person name="Paez-Espino D."/>
            <person name="Jungbluth S."/>
            <person name="Walsh D.A."/>
            <person name="Denef V.J."/>
            <person name="McMahon K.D."/>
            <person name="Konstantinidis K.T."/>
            <person name="Eloe-Fadrosh E.A."/>
            <person name="Kyrpides N.C."/>
            <person name="Woyke T."/>
        </authorList>
    </citation>
    <scope>NUCLEOTIDE SEQUENCE</scope>
    <source>
        <strain evidence="1">GVMAG-S-1024976-23</strain>
    </source>
</reference>
<name>A0A6C0AH73_9ZZZZ</name>
<dbReference type="AlphaFoldDB" id="A0A6C0AH73"/>
<sequence>MIKNSYVFEQVFGNDVLNEINQFIINPIKESIEIRNNSLLRELCNIYDNYCVFTQKKIRKLQKQLVNCKNYEFQQDIRESIADCHWNINYVTDYELMKFQPRVLTYYELMKFQPRVC</sequence>
<evidence type="ECO:0000313" key="1">
    <source>
        <dbReference type="EMBL" id="QHS78715.1"/>
    </source>
</evidence>
<organism evidence="1">
    <name type="scientific">viral metagenome</name>
    <dbReference type="NCBI Taxonomy" id="1070528"/>
    <lineage>
        <taxon>unclassified sequences</taxon>
        <taxon>metagenomes</taxon>
        <taxon>organismal metagenomes</taxon>
    </lineage>
</organism>